<organism evidence="7 8">
    <name type="scientific">Mesorhabditis belari</name>
    <dbReference type="NCBI Taxonomy" id="2138241"/>
    <lineage>
        <taxon>Eukaryota</taxon>
        <taxon>Metazoa</taxon>
        <taxon>Ecdysozoa</taxon>
        <taxon>Nematoda</taxon>
        <taxon>Chromadorea</taxon>
        <taxon>Rhabditida</taxon>
        <taxon>Rhabditina</taxon>
        <taxon>Rhabditomorpha</taxon>
        <taxon>Rhabditoidea</taxon>
        <taxon>Rhabditidae</taxon>
        <taxon>Mesorhabditinae</taxon>
        <taxon>Mesorhabditis</taxon>
    </lineage>
</organism>
<dbReference type="InterPro" id="IPR000276">
    <property type="entry name" value="GPCR_Rhodpsn"/>
</dbReference>
<dbReference type="PANTHER" id="PTHR47760:SF1">
    <property type="entry name" value="G-PROTEIN COUPLED RECEPTORS FAMILY 1 PROFILE DOMAIN-CONTAINING PROTEIN"/>
    <property type="match status" value="1"/>
</dbReference>
<dbReference type="InterPro" id="IPR053093">
    <property type="entry name" value="GPCR-like"/>
</dbReference>
<name>A0AAF3J215_9BILA</name>
<evidence type="ECO:0000256" key="5">
    <source>
        <dbReference type="SAM" id="Phobius"/>
    </source>
</evidence>
<evidence type="ECO:0000256" key="2">
    <source>
        <dbReference type="ARBA" id="ARBA00022692"/>
    </source>
</evidence>
<evidence type="ECO:0000313" key="8">
    <source>
        <dbReference type="WBParaSite" id="MBELARI_LOCUS11279"/>
    </source>
</evidence>
<comment type="subcellular location">
    <subcellularLocation>
        <location evidence="1">Membrane</location>
    </subcellularLocation>
</comment>
<feature type="transmembrane region" description="Helical" evidence="5">
    <location>
        <begin position="85"/>
        <end position="112"/>
    </location>
</feature>
<evidence type="ECO:0000256" key="4">
    <source>
        <dbReference type="ARBA" id="ARBA00023136"/>
    </source>
</evidence>
<evidence type="ECO:0000256" key="1">
    <source>
        <dbReference type="ARBA" id="ARBA00004370"/>
    </source>
</evidence>
<dbReference type="WBParaSite" id="MBELARI_LOCUS11279">
    <property type="protein sequence ID" value="MBELARI_LOCUS11279"/>
    <property type="gene ID" value="MBELARI_LOCUS11279"/>
</dbReference>
<keyword evidence="3 5" id="KW-1133">Transmembrane helix</keyword>
<dbReference type="PROSITE" id="PS50262">
    <property type="entry name" value="G_PROTEIN_RECEP_F1_2"/>
    <property type="match status" value="1"/>
</dbReference>
<feature type="transmembrane region" description="Helical" evidence="5">
    <location>
        <begin position="213"/>
        <end position="235"/>
    </location>
</feature>
<dbReference type="AlphaFoldDB" id="A0AAF3J215"/>
<protein>
    <recommendedName>
        <fullName evidence="6">G-protein coupled receptors family 1 profile domain-containing protein</fullName>
    </recommendedName>
</protein>
<dbReference type="CDD" id="cd00637">
    <property type="entry name" value="7tm_classA_rhodopsin-like"/>
    <property type="match status" value="1"/>
</dbReference>
<dbReference type="GO" id="GO:0016020">
    <property type="term" value="C:membrane"/>
    <property type="evidence" value="ECO:0007669"/>
    <property type="project" value="UniProtKB-SubCell"/>
</dbReference>
<dbReference type="SUPFAM" id="SSF81321">
    <property type="entry name" value="Family A G protein-coupled receptor-like"/>
    <property type="match status" value="1"/>
</dbReference>
<feature type="transmembrane region" description="Helical" evidence="5">
    <location>
        <begin position="165"/>
        <end position="185"/>
    </location>
</feature>
<dbReference type="Gene3D" id="1.20.1070.10">
    <property type="entry name" value="Rhodopsin 7-helix transmembrane proteins"/>
    <property type="match status" value="1"/>
</dbReference>
<proteinExistence type="predicted"/>
<evidence type="ECO:0000259" key="6">
    <source>
        <dbReference type="PROSITE" id="PS50262"/>
    </source>
</evidence>
<sequence>MLPFYYHSIESSVSQSTLDSDEFSSTLGPVDFPVDYYCLSINNVFKTKRIFDMAASTIGIILNSIHIGILVYIKLMKKARSYELLLGQGVLAFLTHLFLLLGCLVDLCMVGVSESAAWFRAHIWLFLVNTFMASYGFLIIALCIDRYVALNRPIYYRHTFVRRRTRWGLIIGSCILGMIFCLRWIPFNRVTEDNDIEENTTISRTWYYTTWRIMVYLEQYVFAGIAMIVLSYSNIRKLEEIKRSYKEETLGMTGEIKVEWIRNHTTISKICAVLAISYVMFNWPYCIVDYLYTDDISIFGWPYRSTKDLILRLRFHRSSTMKKIVDSRESTTTQNTVFTVC</sequence>
<dbReference type="InterPro" id="IPR017452">
    <property type="entry name" value="GPCR_Rhodpsn_7TM"/>
</dbReference>
<feature type="transmembrane region" description="Helical" evidence="5">
    <location>
        <begin position="124"/>
        <end position="144"/>
    </location>
</feature>
<keyword evidence="7" id="KW-1185">Reference proteome</keyword>
<keyword evidence="4 5" id="KW-0472">Membrane</keyword>
<feature type="domain" description="G-protein coupled receptors family 1 profile" evidence="6">
    <location>
        <begin position="62"/>
        <end position="291"/>
    </location>
</feature>
<reference evidence="8" key="1">
    <citation type="submission" date="2024-02" db="UniProtKB">
        <authorList>
            <consortium name="WormBaseParasite"/>
        </authorList>
    </citation>
    <scope>IDENTIFICATION</scope>
</reference>
<evidence type="ECO:0000256" key="3">
    <source>
        <dbReference type="ARBA" id="ARBA00022989"/>
    </source>
</evidence>
<dbReference type="PANTHER" id="PTHR47760">
    <property type="entry name" value="G-PROTEIN COUPLED RECEPTOR B0563.6-LIKE PROTEIN-RELATED"/>
    <property type="match status" value="1"/>
</dbReference>
<dbReference type="Pfam" id="PF00001">
    <property type="entry name" value="7tm_1"/>
    <property type="match status" value="1"/>
</dbReference>
<evidence type="ECO:0000313" key="7">
    <source>
        <dbReference type="Proteomes" id="UP000887575"/>
    </source>
</evidence>
<keyword evidence="2 5" id="KW-0812">Transmembrane</keyword>
<dbReference type="GO" id="GO:0004930">
    <property type="term" value="F:G protein-coupled receptor activity"/>
    <property type="evidence" value="ECO:0007669"/>
    <property type="project" value="InterPro"/>
</dbReference>
<accession>A0AAF3J215</accession>
<feature type="transmembrane region" description="Helical" evidence="5">
    <location>
        <begin position="53"/>
        <end position="73"/>
    </location>
</feature>
<dbReference type="Proteomes" id="UP000887575">
    <property type="component" value="Unassembled WGS sequence"/>
</dbReference>